<dbReference type="Proteomes" id="UP000757461">
    <property type="component" value="Unassembled WGS sequence"/>
</dbReference>
<accession>A0A930I182</accession>
<feature type="signal peptide" evidence="1">
    <location>
        <begin position="1"/>
        <end position="21"/>
    </location>
</feature>
<sequence length="301" mass="32225">MKKCLFLCTLSLTMVATIGCAGGRTPAMKDMADSVGQKSAVQGTNDSLLVDSLGKSFSDDAASVDFSCDFPVSGPRVLVDSLRTFLSKEMAGCVVASPDDQTVAPKTYNHLADGKGMIAYYADATFKSLKSLGKGDEEVKRHPYSISLSVNKVYDTADYVTYTSVFSLYEGGAHGMASLRGVTFDKKSGSQIGYPVDSTALKALQPILKEGVKSYFVDVAKNDGESVSDTDIKDFMDGLFIENGIIPLPAAAPYLSPDGVVFVYGQYEIGAYAIGMPTFTVPYGKIEKYLTPEARRLTGLK</sequence>
<protein>
    <submittedName>
        <fullName evidence="3">DUF3298 domain-containing protein</fullName>
    </submittedName>
</protein>
<dbReference type="PROSITE" id="PS51257">
    <property type="entry name" value="PROKAR_LIPOPROTEIN"/>
    <property type="match status" value="1"/>
</dbReference>
<feature type="domain" description="DUF3298" evidence="2">
    <location>
        <begin position="199"/>
        <end position="283"/>
    </location>
</feature>
<name>A0A930I182_9BACT</name>
<dbReference type="Pfam" id="PF11738">
    <property type="entry name" value="DUF3298"/>
    <property type="match status" value="1"/>
</dbReference>
<dbReference type="InterPro" id="IPR021729">
    <property type="entry name" value="DUF3298"/>
</dbReference>
<evidence type="ECO:0000256" key="1">
    <source>
        <dbReference type="SAM" id="SignalP"/>
    </source>
</evidence>
<dbReference type="RefSeq" id="WP_219497161.1">
    <property type="nucleotide sequence ID" value="NZ_JAHXCH010000014.1"/>
</dbReference>
<reference evidence="3" key="1">
    <citation type="submission" date="2020-04" db="EMBL/GenBank/DDBJ databases">
        <title>Deep metagenomics examines the oral microbiome during advanced dental caries in children, revealing novel taxa and co-occurrences with host molecules.</title>
        <authorList>
            <person name="Baker J.L."/>
            <person name="Morton J.T."/>
            <person name="Dinis M."/>
            <person name="Alvarez R."/>
            <person name="Tran N.C."/>
            <person name="Knight R."/>
            <person name="Edlund A."/>
        </authorList>
    </citation>
    <scope>NUCLEOTIDE SEQUENCE</scope>
    <source>
        <strain evidence="3">JCVI_25_bin.9</strain>
    </source>
</reference>
<organism evidence="3 4">
    <name type="scientific">Prevotella histicola</name>
    <dbReference type="NCBI Taxonomy" id="470565"/>
    <lineage>
        <taxon>Bacteria</taxon>
        <taxon>Pseudomonadati</taxon>
        <taxon>Bacteroidota</taxon>
        <taxon>Bacteroidia</taxon>
        <taxon>Bacteroidales</taxon>
        <taxon>Prevotellaceae</taxon>
        <taxon>Prevotella</taxon>
    </lineage>
</organism>
<comment type="caution">
    <text evidence="3">The sequence shown here is derived from an EMBL/GenBank/DDBJ whole genome shotgun (WGS) entry which is preliminary data.</text>
</comment>
<gene>
    <name evidence="3" type="ORF">HXN33_09330</name>
</gene>
<dbReference type="EMBL" id="JABZSQ010000216">
    <property type="protein sequence ID" value="MBF1415767.1"/>
    <property type="molecule type" value="Genomic_DNA"/>
</dbReference>
<feature type="chain" id="PRO_5037690537" evidence="1">
    <location>
        <begin position="22"/>
        <end position="301"/>
    </location>
</feature>
<dbReference type="AlphaFoldDB" id="A0A930I182"/>
<keyword evidence="1" id="KW-0732">Signal</keyword>
<evidence type="ECO:0000313" key="3">
    <source>
        <dbReference type="EMBL" id="MBF1415767.1"/>
    </source>
</evidence>
<proteinExistence type="predicted"/>
<evidence type="ECO:0000259" key="2">
    <source>
        <dbReference type="Pfam" id="PF11738"/>
    </source>
</evidence>
<evidence type="ECO:0000313" key="4">
    <source>
        <dbReference type="Proteomes" id="UP000757461"/>
    </source>
</evidence>